<dbReference type="OrthoDB" id="3825761at2"/>
<feature type="transmembrane region" description="Helical" evidence="1">
    <location>
        <begin position="144"/>
        <end position="167"/>
    </location>
</feature>
<name>A0A4P6FAI3_9MICO</name>
<dbReference type="AlphaFoldDB" id="A0A4P6FAI3"/>
<dbReference type="KEGG" id="agf:ET445_04195"/>
<feature type="transmembrane region" description="Helical" evidence="1">
    <location>
        <begin position="118"/>
        <end position="137"/>
    </location>
</feature>
<reference evidence="2 3" key="1">
    <citation type="submission" date="2019-01" db="EMBL/GenBank/DDBJ databases">
        <title>Genome sequencing of strain FW100M-8.</title>
        <authorList>
            <person name="Heo J."/>
            <person name="Kim S.-J."/>
            <person name="Kim J.-S."/>
            <person name="Hong S.-B."/>
            <person name="Kwon S.-W."/>
        </authorList>
    </citation>
    <scope>NUCLEOTIDE SEQUENCE [LARGE SCALE GENOMIC DNA]</scope>
    <source>
        <strain evidence="2 3">FW100M-8</strain>
    </source>
</reference>
<feature type="transmembrane region" description="Helical" evidence="1">
    <location>
        <begin position="21"/>
        <end position="45"/>
    </location>
</feature>
<feature type="transmembrane region" description="Helical" evidence="1">
    <location>
        <begin position="57"/>
        <end position="78"/>
    </location>
</feature>
<keyword evidence="3" id="KW-1185">Reference proteome</keyword>
<keyword evidence="1" id="KW-0812">Transmembrane</keyword>
<evidence type="ECO:0000256" key="1">
    <source>
        <dbReference type="SAM" id="Phobius"/>
    </source>
</evidence>
<proteinExistence type="predicted"/>
<feature type="transmembrane region" description="Helical" evidence="1">
    <location>
        <begin position="90"/>
        <end position="112"/>
    </location>
</feature>
<protein>
    <submittedName>
        <fullName evidence="2">Uncharacterized protein</fullName>
    </submittedName>
</protein>
<sequence>MVAESEASLARDGGVRGDPPPAFASAIAVGAVCGLAWASGFRAYMMLIAGPASRFDWVGTFVAILLPGVVVGALLGLAEAIRRRGGRRHWRWLGLAPLAFAVVPLALPGALVDFLTQGLGGGAVGVAVAAIAGGFALSGRGAVWARIVGALVALVIAAGVALTVPMIGGRALALSEPRGLWAAILAGSFVIVLCLASSIPFRTAWTRVGAGRPGAREHEESS</sequence>
<feature type="transmembrane region" description="Helical" evidence="1">
    <location>
        <begin position="179"/>
        <end position="199"/>
    </location>
</feature>
<gene>
    <name evidence="2" type="ORF">ET445_04195</name>
</gene>
<keyword evidence="1" id="KW-1133">Transmembrane helix</keyword>
<organism evidence="2 3">
    <name type="scientific">Agromyces protaetiae</name>
    <dbReference type="NCBI Taxonomy" id="2509455"/>
    <lineage>
        <taxon>Bacteria</taxon>
        <taxon>Bacillati</taxon>
        <taxon>Actinomycetota</taxon>
        <taxon>Actinomycetes</taxon>
        <taxon>Micrococcales</taxon>
        <taxon>Microbacteriaceae</taxon>
        <taxon>Agromyces</taxon>
    </lineage>
</organism>
<accession>A0A4P6FAI3</accession>
<dbReference type="RefSeq" id="WP_129189109.1">
    <property type="nucleotide sequence ID" value="NZ_CP035491.1"/>
</dbReference>
<evidence type="ECO:0000313" key="2">
    <source>
        <dbReference type="EMBL" id="QAY72665.1"/>
    </source>
</evidence>
<keyword evidence="1" id="KW-0472">Membrane</keyword>
<evidence type="ECO:0000313" key="3">
    <source>
        <dbReference type="Proteomes" id="UP000291259"/>
    </source>
</evidence>
<dbReference type="Proteomes" id="UP000291259">
    <property type="component" value="Chromosome"/>
</dbReference>
<dbReference type="EMBL" id="CP035491">
    <property type="protein sequence ID" value="QAY72665.1"/>
    <property type="molecule type" value="Genomic_DNA"/>
</dbReference>